<dbReference type="SUPFAM" id="SSF51366">
    <property type="entry name" value="Ribulose-phoshate binding barrel"/>
    <property type="match status" value="1"/>
</dbReference>
<evidence type="ECO:0000256" key="5">
    <source>
        <dbReference type="ARBA" id="ARBA00022822"/>
    </source>
</evidence>
<dbReference type="HAMAP" id="MF_00131">
    <property type="entry name" value="Trp_synth_alpha"/>
    <property type="match status" value="1"/>
</dbReference>
<feature type="active site" description="Proton acceptor" evidence="9">
    <location>
        <position position="51"/>
    </location>
</feature>
<evidence type="ECO:0000256" key="10">
    <source>
        <dbReference type="RuleBase" id="RU003662"/>
    </source>
</evidence>
<dbReference type="PANTHER" id="PTHR43406:SF1">
    <property type="entry name" value="TRYPTOPHAN SYNTHASE ALPHA CHAIN, CHLOROPLASTIC"/>
    <property type="match status" value="1"/>
</dbReference>
<evidence type="ECO:0000256" key="9">
    <source>
        <dbReference type="HAMAP-Rule" id="MF_00131"/>
    </source>
</evidence>
<dbReference type="OrthoDB" id="9804578at2"/>
<dbReference type="Pfam" id="PF00290">
    <property type="entry name" value="Trp_syntA"/>
    <property type="match status" value="1"/>
</dbReference>
<evidence type="ECO:0000256" key="2">
    <source>
        <dbReference type="ARBA" id="ARBA00004733"/>
    </source>
</evidence>
<dbReference type="UniPathway" id="UPA00035">
    <property type="reaction ID" value="UER00044"/>
</dbReference>
<feature type="active site" description="Proton acceptor" evidence="9">
    <location>
        <position position="62"/>
    </location>
</feature>
<dbReference type="EC" id="4.2.1.20" evidence="9"/>
<dbReference type="Gene3D" id="3.20.20.70">
    <property type="entry name" value="Aldolase class I"/>
    <property type="match status" value="1"/>
</dbReference>
<evidence type="ECO:0000256" key="4">
    <source>
        <dbReference type="ARBA" id="ARBA00022605"/>
    </source>
</evidence>
<keyword evidence="12" id="KW-1185">Reference proteome</keyword>
<dbReference type="Proteomes" id="UP000273811">
    <property type="component" value="Unassembled WGS sequence"/>
</dbReference>
<sequence length="264" mass="28231">MGKKRIDEAIQGVLQQGNKVFVPYIMAGDGGLEKLADQISFLEKSGATVVELGIPFSDPVADGPTIQEAGIRALSNGTTLEKVLDTLKGSKASRSIPIVLMTYFNLIFVYGVERFAEECEAAGVDGVIIPDLPLEEEELVVPALSKHEIALIRLAAPTSPRSRLEEIAKRTEGFLYAVTVKGTTGARSEYEEGVAGYLKELKSLSSAPVLAGFGVSTPEHVQSLSRHCDGVIVGSKIVRALADEKPDDIKELINAAKHADVKMA</sequence>
<evidence type="ECO:0000256" key="7">
    <source>
        <dbReference type="ARBA" id="ARBA00023239"/>
    </source>
</evidence>
<evidence type="ECO:0000256" key="6">
    <source>
        <dbReference type="ARBA" id="ARBA00023141"/>
    </source>
</evidence>
<dbReference type="EMBL" id="QYTU02000005">
    <property type="protein sequence ID" value="RWR13609.1"/>
    <property type="molecule type" value="Genomic_DNA"/>
</dbReference>
<comment type="caution">
    <text evidence="11">The sequence shown here is derived from an EMBL/GenBank/DDBJ whole genome shotgun (WGS) entry which is preliminary data.</text>
</comment>
<comment type="catalytic activity">
    <reaction evidence="8 9">
        <text>(1S,2R)-1-C-(indol-3-yl)glycerol 3-phosphate + L-serine = D-glyceraldehyde 3-phosphate + L-tryptophan + H2O</text>
        <dbReference type="Rhea" id="RHEA:10532"/>
        <dbReference type="ChEBI" id="CHEBI:15377"/>
        <dbReference type="ChEBI" id="CHEBI:33384"/>
        <dbReference type="ChEBI" id="CHEBI:57912"/>
        <dbReference type="ChEBI" id="CHEBI:58866"/>
        <dbReference type="ChEBI" id="CHEBI:59776"/>
        <dbReference type="EC" id="4.2.1.20"/>
    </reaction>
</comment>
<dbReference type="PANTHER" id="PTHR43406">
    <property type="entry name" value="TRYPTOPHAN SYNTHASE, ALPHA CHAIN"/>
    <property type="match status" value="1"/>
</dbReference>
<evidence type="ECO:0000313" key="11">
    <source>
        <dbReference type="EMBL" id="RWR13609.1"/>
    </source>
</evidence>
<dbReference type="GO" id="GO:0004834">
    <property type="term" value="F:tryptophan synthase activity"/>
    <property type="evidence" value="ECO:0007669"/>
    <property type="project" value="UniProtKB-UniRule"/>
</dbReference>
<comment type="subunit">
    <text evidence="3 9">Tetramer of two alpha and two beta chains.</text>
</comment>
<comment type="similarity">
    <text evidence="9 10">Belongs to the TrpA family.</text>
</comment>
<dbReference type="InterPro" id="IPR013785">
    <property type="entry name" value="Aldolase_TIM"/>
</dbReference>
<comment type="pathway">
    <text evidence="2 9">Amino-acid biosynthesis; L-tryptophan biosynthesis; L-tryptophan from chorismate: step 5/5.</text>
</comment>
<dbReference type="InterPro" id="IPR018204">
    <property type="entry name" value="Trp_synthase_alpha_AS"/>
</dbReference>
<keyword evidence="6 9" id="KW-0057">Aromatic amino acid biosynthesis</keyword>
<dbReference type="InterPro" id="IPR002028">
    <property type="entry name" value="Trp_synthase_suA"/>
</dbReference>
<dbReference type="InterPro" id="IPR011060">
    <property type="entry name" value="RibuloseP-bd_barrel"/>
</dbReference>
<reference evidence="11" key="1">
    <citation type="submission" date="2018-12" db="EMBL/GenBank/DDBJ databases">
        <authorList>
            <person name="Sun L."/>
            <person name="Chen Z."/>
        </authorList>
    </citation>
    <scope>NUCLEOTIDE SEQUENCE [LARGE SCALE GENOMIC DNA]</scope>
    <source>
        <strain evidence="11">DSM 16012</strain>
    </source>
</reference>
<organism evidence="11 12">
    <name type="scientific">Siminovitchia fortis</name>
    <dbReference type="NCBI Taxonomy" id="254758"/>
    <lineage>
        <taxon>Bacteria</taxon>
        <taxon>Bacillati</taxon>
        <taxon>Bacillota</taxon>
        <taxon>Bacilli</taxon>
        <taxon>Bacillales</taxon>
        <taxon>Bacillaceae</taxon>
        <taxon>Siminovitchia</taxon>
    </lineage>
</organism>
<accession>A0A443IZR4</accession>
<evidence type="ECO:0000256" key="3">
    <source>
        <dbReference type="ARBA" id="ARBA00011270"/>
    </source>
</evidence>
<keyword evidence="5 9" id="KW-0822">Tryptophan biosynthesis</keyword>
<evidence type="ECO:0000313" key="12">
    <source>
        <dbReference type="Proteomes" id="UP000273811"/>
    </source>
</evidence>
<dbReference type="RefSeq" id="WP_120070420.1">
    <property type="nucleotide sequence ID" value="NZ_CP126113.1"/>
</dbReference>
<evidence type="ECO:0000256" key="8">
    <source>
        <dbReference type="ARBA" id="ARBA00049047"/>
    </source>
</evidence>
<evidence type="ECO:0000256" key="1">
    <source>
        <dbReference type="ARBA" id="ARBA00003365"/>
    </source>
</evidence>
<protein>
    <recommendedName>
        <fullName evidence="9">Tryptophan synthase alpha chain</fullName>
        <ecNumber evidence="9">4.2.1.20</ecNumber>
    </recommendedName>
</protein>
<proteinExistence type="inferred from homology"/>
<name>A0A443IZR4_9BACI</name>
<comment type="function">
    <text evidence="1 9">The alpha subunit is responsible for the aldol cleavage of indoleglycerol phosphate to indole and glyceraldehyde 3-phosphate.</text>
</comment>
<keyword evidence="4 9" id="KW-0028">Amino-acid biosynthesis</keyword>
<keyword evidence="7 9" id="KW-0456">Lyase</keyword>
<dbReference type="AlphaFoldDB" id="A0A443IZR4"/>
<dbReference type="FunFam" id="3.20.20.70:FF:000037">
    <property type="entry name" value="Tryptophan synthase alpha chain"/>
    <property type="match status" value="1"/>
</dbReference>
<dbReference type="PROSITE" id="PS00167">
    <property type="entry name" value="TRP_SYNTHASE_ALPHA"/>
    <property type="match status" value="1"/>
</dbReference>
<dbReference type="NCBIfam" id="TIGR00262">
    <property type="entry name" value="trpA"/>
    <property type="match status" value="1"/>
</dbReference>
<dbReference type="GO" id="GO:0005829">
    <property type="term" value="C:cytosol"/>
    <property type="evidence" value="ECO:0007669"/>
    <property type="project" value="TreeGrafter"/>
</dbReference>
<gene>
    <name evidence="9" type="primary">trpA</name>
    <name evidence="11" type="ORF">D4N35_004110</name>
</gene>
<dbReference type="CDD" id="cd04724">
    <property type="entry name" value="Tryptophan_synthase_alpha"/>
    <property type="match status" value="1"/>
</dbReference>